<dbReference type="AlphaFoldDB" id="A0A9Q3YPL6"/>
<dbReference type="RefSeq" id="WP_228234693.1">
    <property type="nucleotide sequence ID" value="NZ_ARXL01000078.1"/>
</dbReference>
<accession>A0A9Q3YPL6</accession>
<gene>
    <name evidence="3" type="ORF">LL252_15715</name>
</gene>
<evidence type="ECO:0000259" key="2">
    <source>
        <dbReference type="Pfam" id="PF13400"/>
    </source>
</evidence>
<reference evidence="3" key="1">
    <citation type="submission" date="2021-10" db="EMBL/GenBank/DDBJ databases">
        <title>The diversity and Nitrogen Metabolism of Culturable Nitrate-Utilizing Bacteria Within the Oxygen Minimum Zone of the Changjiang (Yangtze River)Estuary.</title>
        <authorList>
            <person name="Zhang D."/>
            <person name="Zheng J."/>
            <person name="Liu S."/>
            <person name="He W."/>
        </authorList>
    </citation>
    <scope>NUCLEOTIDE SEQUENCE</scope>
    <source>
        <strain evidence="3">FXH-223</strain>
    </source>
</reference>
<dbReference type="InterPro" id="IPR028087">
    <property type="entry name" value="Tad_N"/>
</dbReference>
<protein>
    <submittedName>
        <fullName evidence="3">Pilus assembly protein TadG-related protein</fullName>
    </submittedName>
</protein>
<keyword evidence="1" id="KW-0472">Membrane</keyword>
<dbReference type="EMBL" id="JAJGNA010000026">
    <property type="protein sequence ID" value="MCC4310021.1"/>
    <property type="molecule type" value="Genomic_DNA"/>
</dbReference>
<dbReference type="Pfam" id="PF13400">
    <property type="entry name" value="Tad"/>
    <property type="match status" value="1"/>
</dbReference>
<proteinExistence type="predicted"/>
<dbReference type="Proteomes" id="UP001108027">
    <property type="component" value="Unassembled WGS sequence"/>
</dbReference>
<feature type="transmembrane region" description="Helical" evidence="1">
    <location>
        <begin position="7"/>
        <end position="27"/>
    </location>
</feature>
<evidence type="ECO:0000313" key="4">
    <source>
        <dbReference type="Proteomes" id="UP001108027"/>
    </source>
</evidence>
<evidence type="ECO:0000313" key="3">
    <source>
        <dbReference type="EMBL" id="MCC4310021.1"/>
    </source>
</evidence>
<feature type="domain" description="Putative Flp pilus-assembly TadG-like N-terminal" evidence="2">
    <location>
        <begin position="6"/>
        <end position="52"/>
    </location>
</feature>
<sequence>MNRQRGALTFIVPLIMVIIVLFGTLAIDGARLYSLRQDMQSQVNAAATAAADSAHSCSSFSSVQTAGQIQIMAEDAAKASGWDGKGKFQVSTGVIEGDEGSLDFRPADVLQANAVAVRYERDVPMSLLLPDRFANLTMTVSAAAKKEVLATLSAAGTTAVVGGSTGSATVLNSLLGALFNGGQPYAFSPTDLNQLADVTVRLGDLLDQTGVGGVVNSLPVDAEALAENLSGVLGALSPAGRLADDLLDTAVGLDGVSVEQVLKLAEEGAVVPENASIPVYDLLMSLALNTLEGTSVMLENIGVSVPGLAEVDAHVDVFKAPSVVVAPARQDQDGEWLGHVETADVAIRLATKIDTNLTILGTGLRARIDLPLDVETGSGEADLVRARCASGTGNDVVFGLTGRIGIAGIDGAADINVQLQLLGIPITLLGLRLNVDLPVDGGPFDIETDPISLNAVEEQNFVRGGDLQLGGLSDANLSIEGSAHAASYNCGLICGAVNVLLSPIVALLNGVLQSSLLGLITSILEAVINPLLSALGLDLGVMNVAVTDAQQGRVVLIEGLQEDAF</sequence>
<keyword evidence="4" id="KW-1185">Reference proteome</keyword>
<keyword evidence="1" id="KW-1133">Transmembrane helix</keyword>
<organism evidence="3 4">
    <name type="scientific">Alloalcanivorax marinus</name>
    <dbReference type="NCBI Taxonomy" id="1177169"/>
    <lineage>
        <taxon>Bacteria</taxon>
        <taxon>Pseudomonadati</taxon>
        <taxon>Pseudomonadota</taxon>
        <taxon>Gammaproteobacteria</taxon>
        <taxon>Oceanospirillales</taxon>
        <taxon>Alcanivoracaceae</taxon>
        <taxon>Alloalcanivorax</taxon>
    </lineage>
</organism>
<name>A0A9Q3YPL6_9GAMM</name>
<evidence type="ECO:0000256" key="1">
    <source>
        <dbReference type="SAM" id="Phobius"/>
    </source>
</evidence>
<keyword evidence="1" id="KW-0812">Transmembrane</keyword>
<comment type="caution">
    <text evidence="3">The sequence shown here is derived from an EMBL/GenBank/DDBJ whole genome shotgun (WGS) entry which is preliminary data.</text>
</comment>